<dbReference type="HOGENOM" id="CLU_1847642_0_0_1"/>
<evidence type="ECO:0008006" key="3">
    <source>
        <dbReference type="Google" id="ProtNLM"/>
    </source>
</evidence>
<reference evidence="2" key="1">
    <citation type="submission" date="2011-08" db="EMBL/GenBank/DDBJ databases">
        <authorList>
            <person name="Rombauts S."/>
        </authorList>
    </citation>
    <scope>NUCLEOTIDE SEQUENCE</scope>
    <source>
        <strain evidence="2">London</strain>
    </source>
</reference>
<dbReference type="GO" id="GO:0016042">
    <property type="term" value="P:lipid catabolic process"/>
    <property type="evidence" value="ECO:0007669"/>
    <property type="project" value="InterPro"/>
</dbReference>
<proteinExistence type="predicted"/>
<organism evidence="1 2">
    <name type="scientific">Tetranychus urticae</name>
    <name type="common">Two-spotted spider mite</name>
    <dbReference type="NCBI Taxonomy" id="32264"/>
    <lineage>
        <taxon>Eukaryota</taxon>
        <taxon>Metazoa</taxon>
        <taxon>Ecdysozoa</taxon>
        <taxon>Arthropoda</taxon>
        <taxon>Chelicerata</taxon>
        <taxon>Arachnida</taxon>
        <taxon>Acari</taxon>
        <taxon>Acariformes</taxon>
        <taxon>Trombidiformes</taxon>
        <taxon>Prostigmata</taxon>
        <taxon>Eleutherengona</taxon>
        <taxon>Raphignathae</taxon>
        <taxon>Tetranychoidea</taxon>
        <taxon>Tetranychidae</taxon>
        <taxon>Tetranychus</taxon>
    </lineage>
</organism>
<dbReference type="GO" id="GO:0007586">
    <property type="term" value="P:digestion"/>
    <property type="evidence" value="ECO:0007669"/>
    <property type="project" value="InterPro"/>
</dbReference>
<evidence type="ECO:0000313" key="1">
    <source>
        <dbReference type="EnsemblMetazoa" id="tetur10g02350.1"/>
    </source>
</evidence>
<name>T1KF97_TETUR</name>
<dbReference type="InterPro" id="IPR001981">
    <property type="entry name" value="Colipase"/>
</dbReference>
<protein>
    <recommendedName>
        <fullName evidence="3">Prokineticin domain-containing protein</fullName>
    </recommendedName>
</protein>
<dbReference type="EMBL" id="CAEY01000034">
    <property type="status" value="NOT_ANNOTATED_CDS"/>
    <property type="molecule type" value="Genomic_DNA"/>
</dbReference>
<dbReference type="Proteomes" id="UP000015104">
    <property type="component" value="Unassembled WGS sequence"/>
</dbReference>
<dbReference type="PANTHER" id="PTHR10041:SF5">
    <property type="entry name" value="LEUCINE-RICH COLIPASE-LIKE PROTEIN 1"/>
    <property type="match status" value="1"/>
</dbReference>
<reference evidence="1" key="2">
    <citation type="submission" date="2015-06" db="UniProtKB">
        <authorList>
            <consortium name="EnsemblMetazoa"/>
        </authorList>
    </citation>
    <scope>IDENTIFICATION</scope>
</reference>
<accession>T1KF97</accession>
<dbReference type="Gene3D" id="2.10.80.10">
    <property type="entry name" value="Lipase, subunit A"/>
    <property type="match status" value="1"/>
</dbReference>
<evidence type="ECO:0000313" key="2">
    <source>
        <dbReference type="Proteomes" id="UP000015104"/>
    </source>
</evidence>
<dbReference type="GO" id="GO:0005576">
    <property type="term" value="C:extracellular region"/>
    <property type="evidence" value="ECO:0007669"/>
    <property type="project" value="InterPro"/>
</dbReference>
<sequence length="139" mass="16031">MVLVTLPLIQSYWDVHRAQRTEPKNPFHKKPLRYLYKKSYYIPSNDGIDWSDPEMMQHPMDDTPRKTHRGLGDICSYSNDCESGCCLLNRETGIRSCQSRAQRGERCTLAQIKGDLYVDACPCISGNDYCEYPSSICRK</sequence>
<dbReference type="EnsemblMetazoa" id="tetur10g02350.1">
    <property type="protein sequence ID" value="tetur10g02350.1"/>
    <property type="gene ID" value="tetur10g02350"/>
</dbReference>
<dbReference type="GO" id="GO:0008047">
    <property type="term" value="F:enzyme activator activity"/>
    <property type="evidence" value="ECO:0007669"/>
    <property type="project" value="InterPro"/>
</dbReference>
<dbReference type="AlphaFoldDB" id="T1KF97"/>
<dbReference type="PANTHER" id="PTHR10041">
    <property type="entry name" value="COLIPASE"/>
    <property type="match status" value="1"/>
</dbReference>
<keyword evidence="2" id="KW-1185">Reference proteome</keyword>